<dbReference type="Ensembl" id="ENSPPAT00000036374.1">
    <property type="protein sequence ID" value="ENSPPAP00000013700.1"/>
    <property type="gene ID" value="ENSPPAG00000030023.1"/>
</dbReference>
<reference evidence="1 2" key="1">
    <citation type="journal article" date="2012" name="Nature">
        <title>The bonobo genome compared with the chimpanzee and human genomes.</title>
        <authorList>
            <person name="Prufer K."/>
            <person name="Munch K."/>
            <person name="Hellmann I."/>
            <person name="Akagi K."/>
            <person name="Miller J.R."/>
            <person name="Walenz B."/>
            <person name="Koren S."/>
            <person name="Sutton G."/>
            <person name="Kodira C."/>
            <person name="Winer R."/>
            <person name="Knight J.R."/>
            <person name="Mullikin J.C."/>
            <person name="Meader S.J."/>
            <person name="Ponting C.P."/>
            <person name="Lunter G."/>
            <person name="Higashino S."/>
            <person name="Hobolth A."/>
            <person name="Dutheil J."/>
            <person name="Karakoc E."/>
            <person name="Alkan C."/>
            <person name="Sajjadian S."/>
            <person name="Catacchio C.R."/>
            <person name="Ventura M."/>
            <person name="Marques-Bonet T."/>
            <person name="Eichler E.E."/>
            <person name="Andre C."/>
            <person name="Atencia R."/>
            <person name="Mugisha L."/>
            <person name="Junhold J."/>
            <person name="Patterson N."/>
            <person name="Siebauer M."/>
            <person name="Good J.M."/>
            <person name="Fischer A."/>
            <person name="Ptak S.E."/>
            <person name="Lachmann M."/>
            <person name="Symer D.E."/>
            <person name="Mailund T."/>
            <person name="Schierup M.H."/>
            <person name="Andres A.M."/>
            <person name="Kelso J."/>
            <person name="Paabo S."/>
        </authorList>
    </citation>
    <scope>NUCLEOTIDE SEQUENCE [LARGE SCALE GENOMIC DNA]</scope>
</reference>
<evidence type="ECO:0000313" key="2">
    <source>
        <dbReference type="Proteomes" id="UP000240080"/>
    </source>
</evidence>
<sequence length="45" mass="5218">MCYYHNYYGSLDYGCSYGSEYGNSGYACNFPCSYGRFLLAPRKKF</sequence>
<dbReference type="Proteomes" id="UP000240080">
    <property type="component" value="Chromosome 21"/>
</dbReference>
<dbReference type="Bgee" id="ENSPPAG00000030023">
    <property type="expression patterns" value="Expressed in cerebellum"/>
</dbReference>
<dbReference type="AlphaFoldDB" id="A0A2R9A8V3"/>
<evidence type="ECO:0000313" key="1">
    <source>
        <dbReference type="Ensembl" id="ENSPPAP00000013700.1"/>
    </source>
</evidence>
<keyword evidence="2" id="KW-1185">Reference proteome</keyword>
<reference evidence="1" key="2">
    <citation type="submission" date="2025-08" db="UniProtKB">
        <authorList>
            <consortium name="Ensembl"/>
        </authorList>
    </citation>
    <scope>IDENTIFICATION</scope>
</reference>
<organism evidence="1 2">
    <name type="scientific">Pan paniscus</name>
    <name type="common">Pygmy chimpanzee</name>
    <name type="synonym">Bonobo</name>
    <dbReference type="NCBI Taxonomy" id="9597"/>
    <lineage>
        <taxon>Eukaryota</taxon>
        <taxon>Metazoa</taxon>
        <taxon>Chordata</taxon>
        <taxon>Craniata</taxon>
        <taxon>Vertebrata</taxon>
        <taxon>Euteleostomi</taxon>
        <taxon>Mammalia</taxon>
        <taxon>Eutheria</taxon>
        <taxon>Euarchontoglires</taxon>
        <taxon>Primates</taxon>
        <taxon>Haplorrhini</taxon>
        <taxon>Catarrhini</taxon>
        <taxon>Hominidae</taxon>
        <taxon>Pan</taxon>
    </lineage>
</organism>
<dbReference type="EMBL" id="AJFE02041987">
    <property type="status" value="NOT_ANNOTATED_CDS"/>
    <property type="molecule type" value="Genomic_DNA"/>
</dbReference>
<reference evidence="1" key="3">
    <citation type="submission" date="2025-09" db="UniProtKB">
        <authorList>
            <consortium name="Ensembl"/>
        </authorList>
    </citation>
    <scope>IDENTIFICATION</scope>
</reference>
<accession>A0A2R9A8V3</accession>
<proteinExistence type="predicted"/>
<name>A0A2R9A8V3_PANPA</name>
<gene>
    <name evidence="1" type="primary">KRTAP22-2</name>
</gene>
<dbReference type="GeneTree" id="ENSGT00530000065184"/>
<protein>
    <submittedName>
        <fullName evidence="1">Keratin associated protein 22-2</fullName>
    </submittedName>
</protein>